<organism evidence="1 2">
    <name type="scientific">Kalanchoe fedtschenkoi</name>
    <name type="common">Lavender scallops</name>
    <name type="synonym">South American air plant</name>
    <dbReference type="NCBI Taxonomy" id="63787"/>
    <lineage>
        <taxon>Eukaryota</taxon>
        <taxon>Viridiplantae</taxon>
        <taxon>Streptophyta</taxon>
        <taxon>Embryophyta</taxon>
        <taxon>Tracheophyta</taxon>
        <taxon>Spermatophyta</taxon>
        <taxon>Magnoliopsida</taxon>
        <taxon>eudicotyledons</taxon>
        <taxon>Gunneridae</taxon>
        <taxon>Pentapetalae</taxon>
        <taxon>Saxifragales</taxon>
        <taxon>Crassulaceae</taxon>
        <taxon>Kalanchoe</taxon>
    </lineage>
</organism>
<dbReference type="EnsemblPlants" id="Kaladp0051s0012.1.v1.1">
    <property type="protein sequence ID" value="Kaladp0051s0012.1.v1.1.CDS.1"/>
    <property type="gene ID" value="Kaladp0051s0012.v1.1"/>
</dbReference>
<evidence type="ECO:0000313" key="2">
    <source>
        <dbReference type="Proteomes" id="UP000594263"/>
    </source>
</evidence>
<dbReference type="AlphaFoldDB" id="A0A7N0U1W6"/>
<keyword evidence="2" id="KW-1185">Reference proteome</keyword>
<sequence length="67" mass="7548">MKISEASPWIQSNLEFLRLEQTSFHSSSPSCSSSNFSIFLPEESKPPSEEQLVIIRNGLNHEILQDG</sequence>
<evidence type="ECO:0000313" key="1">
    <source>
        <dbReference type="EnsemblPlants" id="Kaladp0051s0012.1.v1.1.CDS.1"/>
    </source>
</evidence>
<reference evidence="1" key="1">
    <citation type="submission" date="2021-01" db="UniProtKB">
        <authorList>
            <consortium name="EnsemblPlants"/>
        </authorList>
    </citation>
    <scope>IDENTIFICATION</scope>
</reference>
<dbReference type="Gramene" id="Kaladp0051s0012.1.v1.1">
    <property type="protein sequence ID" value="Kaladp0051s0012.1.v1.1.CDS.1"/>
    <property type="gene ID" value="Kaladp0051s0012.v1.1"/>
</dbReference>
<proteinExistence type="predicted"/>
<accession>A0A7N0U1W6</accession>
<dbReference type="Proteomes" id="UP000594263">
    <property type="component" value="Unplaced"/>
</dbReference>
<name>A0A7N0U1W6_KALFE</name>
<protein>
    <submittedName>
        <fullName evidence="1">Uncharacterized protein</fullName>
    </submittedName>
</protein>